<dbReference type="KEGG" id="csee:C10C_1028"/>
<gene>
    <name evidence="4" type="ORF">C10C_1028</name>
</gene>
<dbReference type="InterPro" id="IPR015400">
    <property type="entry name" value="DUF1978_IncA"/>
</dbReference>
<evidence type="ECO:0000259" key="3">
    <source>
        <dbReference type="Pfam" id="PF09321"/>
    </source>
</evidence>
<evidence type="ECO:0000313" key="5">
    <source>
        <dbReference type="Proteomes" id="UP000244926"/>
    </source>
</evidence>
<keyword evidence="5" id="KW-1185">Reference proteome</keyword>
<proteinExistence type="predicted"/>
<sequence>MISALAVSNQLLSPETTQQESPRLSIIKSRVFEITLLILGIIFLICGVILFTISIPGFSSVLSLGIGVFTSVLGVLVFSLGILLLIINQGPLKEVSKQDSPPSSIEMSDPKKPLNVGIRELNQAVAYLEKSRNWTDQNQDLVEKTEKQLKSLDFNLKNIFLEISDIRFFLEQKEYYFMEAQNYLESSANEMILNLKLLSNTIVNAAIDESKIRQALKNAETLTFNFIDACAAFKKVQANFEESSFILTKHMFEKSLSSLEQLVFKNIVRSHKQVLFLNTYPTERPLQKDHLLDQFKQNIFCLKEDGTIDLSDAIHWALPARNSRKNIEKIQGHKLWSDTHLYQMKLLKYLSLKSIYNNQPTEKNHKQLCKAKKNFDSQCDKLQALEYNRVEAQLKELKDLYPNVEVPINPSSITKEFPNVKPSLQQRLNKIQEEANLCKKQQAKYFKELEEKRSSHTDKSTAKKKNKCQKSLEKLQLSSSTVEQYCADLKASLKNINLVLDEKTTNTEILYIEKRLKALEEELKDIPNKIGYIEKLLSHREAMLFTTNEHLSNAQLQRNTYSTSEITSASDTLLKQLQDFDIKIQNISSQYEKEKELLFEKKNIFKQSVNTFEATSLNFIKEELLQNMSELQFMARSSASLRNAIIPSLKIYISYFEREYNNLSKKILQTVTKYKTAQHKLISDRTDSKSSSPQRVTLKEKDINKRQRKEDLLVSQKLQILEERIRNLKPL</sequence>
<evidence type="ECO:0000256" key="2">
    <source>
        <dbReference type="SAM" id="Phobius"/>
    </source>
</evidence>
<evidence type="ECO:0000313" key="4">
    <source>
        <dbReference type="EMBL" id="SPN74159.1"/>
    </source>
</evidence>
<dbReference type="EMBL" id="LT993738">
    <property type="protein sequence ID" value="SPN74159.1"/>
    <property type="molecule type" value="Genomic_DNA"/>
</dbReference>
<dbReference type="RefSeq" id="WP_108897086.1">
    <property type="nucleotide sequence ID" value="NZ_LT993738.1"/>
</dbReference>
<organism evidence="4 5">
    <name type="scientific">Chlamydia serpentis</name>
    <dbReference type="NCBI Taxonomy" id="1967782"/>
    <lineage>
        <taxon>Bacteria</taxon>
        <taxon>Pseudomonadati</taxon>
        <taxon>Chlamydiota</taxon>
        <taxon>Chlamydiia</taxon>
        <taxon>Chlamydiales</taxon>
        <taxon>Chlamydiaceae</taxon>
        <taxon>Chlamydia/Chlamydophila group</taxon>
        <taxon>Chlamydia</taxon>
    </lineage>
</organism>
<reference evidence="5" key="1">
    <citation type="submission" date="2017-11" db="EMBL/GenBank/DDBJ databases">
        <authorList>
            <person name="Seth-Smith MB H."/>
        </authorList>
    </citation>
    <scope>NUCLEOTIDE SEQUENCE [LARGE SCALE GENOMIC DNA]</scope>
</reference>
<feature type="region of interest" description="Disordered" evidence="1">
    <location>
        <begin position="682"/>
        <end position="701"/>
    </location>
</feature>
<keyword evidence="2" id="KW-0472">Membrane</keyword>
<feature type="domain" description="DUF1978" evidence="3">
    <location>
        <begin position="290"/>
        <end position="508"/>
    </location>
</feature>
<feature type="transmembrane region" description="Helical" evidence="2">
    <location>
        <begin position="61"/>
        <end position="87"/>
    </location>
</feature>
<evidence type="ECO:0000256" key="1">
    <source>
        <dbReference type="SAM" id="MobiDB-lite"/>
    </source>
</evidence>
<keyword evidence="2" id="KW-1133">Transmembrane helix</keyword>
<feature type="transmembrane region" description="Helical" evidence="2">
    <location>
        <begin position="31"/>
        <end position="55"/>
    </location>
</feature>
<dbReference type="Pfam" id="PF09321">
    <property type="entry name" value="DUF1978"/>
    <property type="match status" value="1"/>
</dbReference>
<dbReference type="AlphaFoldDB" id="A0A2R8FCL9"/>
<name>A0A2R8FCL9_9CHLA</name>
<accession>A0A2R8FCL9</accession>
<keyword evidence="2" id="KW-0812">Transmembrane</keyword>
<dbReference type="Proteomes" id="UP000244926">
    <property type="component" value="Chromosome I"/>
</dbReference>
<protein>
    <recommendedName>
        <fullName evidence="3">DUF1978 domain-containing protein</fullName>
    </recommendedName>
</protein>